<dbReference type="PANTHER" id="PTHR42844">
    <property type="entry name" value="DIHYDRONEOPTERIN ALDOLASE 1-RELATED"/>
    <property type="match status" value="1"/>
</dbReference>
<gene>
    <name evidence="8" type="primary">folX</name>
    <name evidence="8" type="ORF">H9J30_15765</name>
</gene>
<dbReference type="NCBIfam" id="NF008418">
    <property type="entry name" value="PRK11245.1"/>
    <property type="match status" value="1"/>
</dbReference>
<dbReference type="EMBL" id="JACSDI010000013">
    <property type="protein sequence ID" value="MCG9965361.1"/>
    <property type="molecule type" value="Genomic_DNA"/>
</dbReference>
<dbReference type="RefSeq" id="WP_240131855.1">
    <property type="nucleotide sequence ID" value="NZ_JACSDI010000013.1"/>
</dbReference>
<evidence type="ECO:0000256" key="5">
    <source>
        <dbReference type="ARBA" id="ARBA00044197"/>
    </source>
</evidence>
<dbReference type="InterPro" id="IPR043133">
    <property type="entry name" value="GTP-CH-I_C/QueF"/>
</dbReference>
<evidence type="ECO:0000313" key="8">
    <source>
        <dbReference type="EMBL" id="MCG9965361.1"/>
    </source>
</evidence>
<comment type="similarity">
    <text evidence="1">Belongs to the DHNA family.</text>
</comment>
<dbReference type="InterPro" id="IPR006156">
    <property type="entry name" value="Dihydroneopterin_aldolase"/>
</dbReference>
<keyword evidence="9" id="KW-1185">Reference proteome</keyword>
<keyword evidence="2 8" id="KW-0413">Isomerase</keyword>
<comment type="catalytic activity">
    <reaction evidence="3">
        <text>7,8-dihydroneopterin 3'-triphosphate = 7,8-dihydromonapterin 3'-triphosphate</text>
        <dbReference type="Rhea" id="RHEA:28346"/>
        <dbReference type="ChEBI" id="CHEBI:58462"/>
        <dbReference type="ChEBI" id="CHEBI:61186"/>
        <dbReference type="EC" id="5.1.99.7"/>
    </reaction>
</comment>
<evidence type="ECO:0000256" key="3">
    <source>
        <dbReference type="ARBA" id="ARBA00043806"/>
    </source>
</evidence>
<reference evidence="8 9" key="1">
    <citation type="submission" date="2020-08" db="EMBL/GenBank/DDBJ databases">
        <title>Whole genome sequence of Shewanella sp strain PS-2.</title>
        <authorList>
            <person name="Das S.K."/>
        </authorList>
    </citation>
    <scope>NUCLEOTIDE SEQUENCE [LARGE SCALE GENOMIC DNA]</scope>
    <source>
        <strain evidence="8 9">PS-2</strain>
    </source>
</reference>
<dbReference type="Proteomes" id="UP000829384">
    <property type="component" value="Unassembled WGS sequence"/>
</dbReference>
<evidence type="ECO:0000256" key="6">
    <source>
        <dbReference type="ARBA" id="ARBA00044306"/>
    </source>
</evidence>
<feature type="domain" description="Dihydroneopterin aldolase/epimerase" evidence="7">
    <location>
        <begin position="8"/>
        <end position="118"/>
    </location>
</feature>
<dbReference type="InterPro" id="IPR006157">
    <property type="entry name" value="FolB_dom"/>
</dbReference>
<dbReference type="CDD" id="cd00534">
    <property type="entry name" value="DHNA_DHNTPE"/>
    <property type="match status" value="1"/>
</dbReference>
<sequence length="122" mass="14114">MKPETAIIRIKNLRLRTFIGIKDDEIQNRQDVIINIVIHYCAAKARNSDNVDDALNYRTITKKIIELIENNRFSLLENLTSQTLAIASEHPWVEFASVEIDKPHALRFADSVSMELCYQKNQ</sequence>
<comment type="caution">
    <text evidence="8">The sequence shown here is derived from an EMBL/GenBank/DDBJ whole genome shotgun (WGS) entry which is preliminary data.</text>
</comment>
<dbReference type="SMART" id="SM00905">
    <property type="entry name" value="FolB"/>
    <property type="match status" value="1"/>
</dbReference>
<proteinExistence type="inferred from homology"/>
<name>A0ABS9QYB2_9GAMM</name>
<dbReference type="Pfam" id="PF02152">
    <property type="entry name" value="FolB"/>
    <property type="match status" value="1"/>
</dbReference>
<evidence type="ECO:0000259" key="7">
    <source>
        <dbReference type="SMART" id="SM00905"/>
    </source>
</evidence>
<dbReference type="Gene3D" id="3.30.1130.10">
    <property type="match status" value="1"/>
</dbReference>
<dbReference type="GO" id="GO:0008719">
    <property type="term" value="F:dihydroneopterin triphosphate 2'-epimerase activity"/>
    <property type="evidence" value="ECO:0007669"/>
    <property type="project" value="UniProtKB-EC"/>
</dbReference>
<dbReference type="EC" id="5.1.99.7" evidence="4"/>
<dbReference type="SUPFAM" id="SSF55620">
    <property type="entry name" value="Tetrahydrobiopterin biosynthesis enzymes-like"/>
    <property type="match status" value="1"/>
</dbReference>
<accession>A0ABS9QYB2</accession>
<organism evidence="8 9">
    <name type="scientific">Shewanella cutis</name>
    <dbReference type="NCBI Taxonomy" id="2766780"/>
    <lineage>
        <taxon>Bacteria</taxon>
        <taxon>Pseudomonadati</taxon>
        <taxon>Pseudomonadota</taxon>
        <taxon>Gammaproteobacteria</taxon>
        <taxon>Alteromonadales</taxon>
        <taxon>Shewanellaceae</taxon>
        <taxon>Shewanella</taxon>
    </lineage>
</organism>
<evidence type="ECO:0000313" key="9">
    <source>
        <dbReference type="Proteomes" id="UP000829384"/>
    </source>
</evidence>
<dbReference type="NCBIfam" id="TIGR00526">
    <property type="entry name" value="folB_dom"/>
    <property type="match status" value="1"/>
</dbReference>
<evidence type="ECO:0000256" key="4">
    <source>
        <dbReference type="ARBA" id="ARBA00044039"/>
    </source>
</evidence>
<evidence type="ECO:0000256" key="2">
    <source>
        <dbReference type="ARBA" id="ARBA00023235"/>
    </source>
</evidence>
<dbReference type="PANTHER" id="PTHR42844:SF10">
    <property type="entry name" value="DIHYDRONEOPTERIN TRIPHOSPHATE 2'-EPIMERASE"/>
    <property type="match status" value="1"/>
</dbReference>
<evidence type="ECO:0000256" key="1">
    <source>
        <dbReference type="ARBA" id="ARBA00005708"/>
    </source>
</evidence>
<protein>
    <recommendedName>
        <fullName evidence="5">Dihydroneopterin triphosphate 2'-epimerase</fullName>
        <ecNumber evidence="4">5.1.99.7</ecNumber>
    </recommendedName>
    <alternativeName>
        <fullName evidence="6">D-erythro-7,8-dihydroneopterin triphosphate epimerase</fullName>
    </alternativeName>
</protein>